<dbReference type="InterPro" id="IPR036908">
    <property type="entry name" value="RlpA-like_sf"/>
</dbReference>
<accession>A0ABQ1M4U9</accession>
<organism evidence="2 3">
    <name type="scientific">Asaia siamensis</name>
    <dbReference type="NCBI Taxonomy" id="110479"/>
    <lineage>
        <taxon>Bacteria</taxon>
        <taxon>Pseudomonadati</taxon>
        <taxon>Pseudomonadota</taxon>
        <taxon>Alphaproteobacteria</taxon>
        <taxon>Acetobacterales</taxon>
        <taxon>Acetobacteraceae</taxon>
        <taxon>Asaia</taxon>
    </lineage>
</organism>
<dbReference type="PROSITE" id="PS51257">
    <property type="entry name" value="PROKAR_LIPOPROTEIN"/>
    <property type="match status" value="1"/>
</dbReference>
<evidence type="ECO:0000313" key="3">
    <source>
        <dbReference type="Proteomes" id="UP000637769"/>
    </source>
</evidence>
<gene>
    <name evidence="2" type="ORF">GCM10007207_18970</name>
</gene>
<comment type="caution">
    <text evidence="2">The sequence shown here is derived from an EMBL/GenBank/DDBJ whole genome shotgun (WGS) entry which is preliminary data.</text>
</comment>
<dbReference type="Pfam" id="PF05036">
    <property type="entry name" value="SPOR"/>
    <property type="match status" value="1"/>
</dbReference>
<evidence type="ECO:0000259" key="1">
    <source>
        <dbReference type="PROSITE" id="PS51724"/>
    </source>
</evidence>
<dbReference type="InterPro" id="IPR036680">
    <property type="entry name" value="SPOR-like_sf"/>
</dbReference>
<dbReference type="Gene3D" id="2.40.40.10">
    <property type="entry name" value="RlpA-like domain"/>
    <property type="match status" value="1"/>
</dbReference>
<proteinExistence type="predicted"/>
<protein>
    <recommendedName>
        <fullName evidence="1">SPOR domain-containing protein</fullName>
    </recommendedName>
</protein>
<dbReference type="PANTHER" id="PTHR34183">
    <property type="entry name" value="ENDOLYTIC PEPTIDOGLYCAN TRANSGLYCOSYLASE RLPA"/>
    <property type="match status" value="1"/>
</dbReference>
<feature type="domain" description="SPOR" evidence="1">
    <location>
        <begin position="213"/>
        <end position="288"/>
    </location>
</feature>
<dbReference type="CDD" id="cd22268">
    <property type="entry name" value="DPBB_RlpA-like"/>
    <property type="match status" value="1"/>
</dbReference>
<dbReference type="Proteomes" id="UP000637769">
    <property type="component" value="Unassembled WGS sequence"/>
</dbReference>
<dbReference type="RefSeq" id="WP_188426518.1">
    <property type="nucleotide sequence ID" value="NZ_BMCH01000004.1"/>
</dbReference>
<evidence type="ECO:0000313" key="2">
    <source>
        <dbReference type="EMBL" id="GGC33677.1"/>
    </source>
</evidence>
<dbReference type="InterPro" id="IPR007730">
    <property type="entry name" value="SPOR-like_dom"/>
</dbReference>
<dbReference type="InterPro" id="IPR009009">
    <property type="entry name" value="RlpA-like_DPBB"/>
</dbReference>
<name>A0ABQ1M4U9_9PROT</name>
<dbReference type="Pfam" id="PF03330">
    <property type="entry name" value="DPBB_1"/>
    <property type="match status" value="1"/>
</dbReference>
<dbReference type="PANTHER" id="PTHR34183:SF1">
    <property type="entry name" value="ENDOLYTIC PEPTIDOGLYCAN TRANSGLYCOSYLASE RLPA"/>
    <property type="match status" value="1"/>
</dbReference>
<sequence length="288" mass="30113">MKSVKAFVSFIASGVGLAGCHHQEAAKQASPHYVVGQAWQGSETWFYPAERFGLTETGLAVVQTAPKGGVTADGELWSPQAMTGAHQTLQLPSIVSVRNLANGRIVKIRLNDRGPVSSGRMLAVTPRVAALLGMGDAPTPVEIIEDETLSRQIAESNPDAPKLDIAAAPREAIVAQSLNDGSTHTLGMKADDTQTSARTLLLPEMPQTVMQGVAQAQFYRIELGSFAGHAAAARVAAQCEAEITQQDGGAGTLPWLVSLGPFTTVAEADRALAQARQCGGTGAHIVAK</sequence>
<dbReference type="SUPFAM" id="SSF110997">
    <property type="entry name" value="Sporulation related repeat"/>
    <property type="match status" value="1"/>
</dbReference>
<dbReference type="PROSITE" id="PS51724">
    <property type="entry name" value="SPOR"/>
    <property type="match status" value="1"/>
</dbReference>
<reference evidence="3" key="1">
    <citation type="journal article" date="2019" name="Int. J. Syst. Evol. Microbiol.">
        <title>The Global Catalogue of Microorganisms (GCM) 10K type strain sequencing project: providing services to taxonomists for standard genome sequencing and annotation.</title>
        <authorList>
            <consortium name="The Broad Institute Genomics Platform"/>
            <consortium name="The Broad Institute Genome Sequencing Center for Infectious Disease"/>
            <person name="Wu L."/>
            <person name="Ma J."/>
        </authorList>
    </citation>
    <scope>NUCLEOTIDE SEQUENCE [LARGE SCALE GENOMIC DNA]</scope>
    <source>
        <strain evidence="3">CCM 7132</strain>
    </source>
</reference>
<keyword evidence="3" id="KW-1185">Reference proteome</keyword>
<dbReference type="EMBL" id="BMCH01000004">
    <property type="protein sequence ID" value="GGC33677.1"/>
    <property type="molecule type" value="Genomic_DNA"/>
</dbReference>